<keyword evidence="3" id="KW-1185">Reference proteome</keyword>
<dbReference type="Proteomes" id="UP001497644">
    <property type="component" value="Chromosome 7"/>
</dbReference>
<name>A0AAV2P347_9HYME</name>
<evidence type="ECO:0000256" key="1">
    <source>
        <dbReference type="SAM" id="MobiDB-lite"/>
    </source>
</evidence>
<sequence>MENGKREHVVKRRFFGFFQKPDVAGAVNGTRACIHAEIMEIDGDDFVRGEVQQRAEMAGRTEERGWQTSSLEI</sequence>
<gene>
    <name evidence="2" type="ORF">LPLAT_LOCUS12377</name>
</gene>
<organism evidence="2 3">
    <name type="scientific">Lasius platythorax</name>
    <dbReference type="NCBI Taxonomy" id="488582"/>
    <lineage>
        <taxon>Eukaryota</taxon>
        <taxon>Metazoa</taxon>
        <taxon>Ecdysozoa</taxon>
        <taxon>Arthropoda</taxon>
        <taxon>Hexapoda</taxon>
        <taxon>Insecta</taxon>
        <taxon>Pterygota</taxon>
        <taxon>Neoptera</taxon>
        <taxon>Endopterygota</taxon>
        <taxon>Hymenoptera</taxon>
        <taxon>Apocrita</taxon>
        <taxon>Aculeata</taxon>
        <taxon>Formicoidea</taxon>
        <taxon>Formicidae</taxon>
        <taxon>Formicinae</taxon>
        <taxon>Lasius</taxon>
        <taxon>Lasius</taxon>
    </lineage>
</organism>
<accession>A0AAV2P347</accession>
<protein>
    <submittedName>
        <fullName evidence="2">Uncharacterized protein</fullName>
    </submittedName>
</protein>
<reference evidence="2" key="1">
    <citation type="submission" date="2024-04" db="EMBL/GenBank/DDBJ databases">
        <authorList>
            <consortium name="Molecular Ecology Group"/>
        </authorList>
    </citation>
    <scope>NUCLEOTIDE SEQUENCE</scope>
</reference>
<feature type="region of interest" description="Disordered" evidence="1">
    <location>
        <begin position="54"/>
        <end position="73"/>
    </location>
</feature>
<dbReference type="AlphaFoldDB" id="A0AAV2P347"/>
<proteinExistence type="predicted"/>
<dbReference type="EMBL" id="OZ034830">
    <property type="protein sequence ID" value="CAL1687117.1"/>
    <property type="molecule type" value="Genomic_DNA"/>
</dbReference>
<evidence type="ECO:0000313" key="3">
    <source>
        <dbReference type="Proteomes" id="UP001497644"/>
    </source>
</evidence>
<feature type="compositionally biased region" description="Basic and acidic residues" evidence="1">
    <location>
        <begin position="54"/>
        <end position="65"/>
    </location>
</feature>
<evidence type="ECO:0000313" key="2">
    <source>
        <dbReference type="EMBL" id="CAL1687117.1"/>
    </source>
</evidence>